<reference evidence="6" key="1">
    <citation type="submission" date="2023-06" db="EMBL/GenBank/DDBJ databases">
        <title>Survivors Of The Sea: Transcriptome response of Skeletonema marinoi to long-term dormancy.</title>
        <authorList>
            <person name="Pinder M.I.M."/>
            <person name="Kourtchenko O."/>
            <person name="Robertson E.K."/>
            <person name="Larsson T."/>
            <person name="Maumus F."/>
            <person name="Osuna-Cruz C.M."/>
            <person name="Vancaester E."/>
            <person name="Stenow R."/>
            <person name="Vandepoele K."/>
            <person name="Ploug H."/>
            <person name="Bruchert V."/>
            <person name="Godhe A."/>
            <person name="Topel M."/>
        </authorList>
    </citation>
    <scope>NUCLEOTIDE SEQUENCE</scope>
    <source>
        <strain evidence="6">R05AC</strain>
    </source>
</reference>
<dbReference type="PROSITE" id="PS50865">
    <property type="entry name" value="ZF_MYND_2"/>
    <property type="match status" value="1"/>
</dbReference>
<dbReference type="EMBL" id="JATAAI010000055">
    <property type="protein sequence ID" value="KAK1733008.1"/>
    <property type="molecule type" value="Genomic_DNA"/>
</dbReference>
<proteinExistence type="predicted"/>
<evidence type="ECO:0000256" key="1">
    <source>
        <dbReference type="ARBA" id="ARBA00022723"/>
    </source>
</evidence>
<accession>A0AAD8XT51</accession>
<protein>
    <recommendedName>
        <fullName evidence="5">MYND-type domain-containing protein</fullName>
    </recommendedName>
</protein>
<sequence>MSTEDDDAQAAATDMCCASCGNTEGDEVKLKTCAACKLVRYCSVKCQKEHRPQHKARCKERVAELHDEILFHQPESSHLGDCPICLLPQSLYHDDATMMTCCTKIICDGCKFANMVHEMEANLESKCPFCRKPESKSKAECIQNRMIRIEKKDPVAIREHGAWCLEEKDLGGAVTFLTQASNLADAEAHYQLSKLYRDGEGVEKDSKKEWRLLEKAAIGGHPAARHNLGPARVTNVGMREQRNIISSPPTLDKMIQ</sequence>
<dbReference type="InterPro" id="IPR002893">
    <property type="entry name" value="Znf_MYND"/>
</dbReference>
<dbReference type="Proteomes" id="UP001224775">
    <property type="component" value="Unassembled WGS sequence"/>
</dbReference>
<evidence type="ECO:0000259" key="5">
    <source>
        <dbReference type="PROSITE" id="PS50865"/>
    </source>
</evidence>
<dbReference type="SMART" id="SM00671">
    <property type="entry name" value="SEL1"/>
    <property type="match status" value="1"/>
</dbReference>
<dbReference type="AlphaFoldDB" id="A0AAD8XT51"/>
<keyword evidence="7" id="KW-1185">Reference proteome</keyword>
<dbReference type="Gene3D" id="1.25.40.10">
    <property type="entry name" value="Tetratricopeptide repeat domain"/>
    <property type="match status" value="1"/>
</dbReference>
<dbReference type="SUPFAM" id="SSF144232">
    <property type="entry name" value="HIT/MYND zinc finger-like"/>
    <property type="match status" value="1"/>
</dbReference>
<organism evidence="6 7">
    <name type="scientific">Skeletonema marinoi</name>
    <dbReference type="NCBI Taxonomy" id="267567"/>
    <lineage>
        <taxon>Eukaryota</taxon>
        <taxon>Sar</taxon>
        <taxon>Stramenopiles</taxon>
        <taxon>Ochrophyta</taxon>
        <taxon>Bacillariophyta</taxon>
        <taxon>Coscinodiscophyceae</taxon>
        <taxon>Thalassiosirophycidae</taxon>
        <taxon>Thalassiosirales</taxon>
        <taxon>Skeletonemataceae</taxon>
        <taxon>Skeletonema</taxon>
        <taxon>Skeletonema marinoi-dohrnii complex</taxon>
    </lineage>
</organism>
<feature type="domain" description="MYND-type" evidence="5">
    <location>
        <begin position="17"/>
        <end position="58"/>
    </location>
</feature>
<dbReference type="Pfam" id="PF01753">
    <property type="entry name" value="zf-MYND"/>
    <property type="match status" value="1"/>
</dbReference>
<dbReference type="GO" id="GO:0008270">
    <property type="term" value="F:zinc ion binding"/>
    <property type="evidence" value="ECO:0007669"/>
    <property type="project" value="UniProtKB-KW"/>
</dbReference>
<gene>
    <name evidence="6" type="ORF">QTG54_016339</name>
</gene>
<evidence type="ECO:0000256" key="3">
    <source>
        <dbReference type="ARBA" id="ARBA00022833"/>
    </source>
</evidence>
<comment type="caution">
    <text evidence="6">The sequence shown here is derived from an EMBL/GenBank/DDBJ whole genome shotgun (WGS) entry which is preliminary data.</text>
</comment>
<dbReference type="InterPro" id="IPR011990">
    <property type="entry name" value="TPR-like_helical_dom_sf"/>
</dbReference>
<dbReference type="SUPFAM" id="SSF81901">
    <property type="entry name" value="HCP-like"/>
    <property type="match status" value="1"/>
</dbReference>
<keyword evidence="3" id="KW-0862">Zinc</keyword>
<keyword evidence="1" id="KW-0479">Metal-binding</keyword>
<dbReference type="Gene3D" id="6.10.140.2220">
    <property type="match status" value="1"/>
</dbReference>
<name>A0AAD8XT51_9STRA</name>
<keyword evidence="2 4" id="KW-0863">Zinc-finger</keyword>
<evidence type="ECO:0000313" key="6">
    <source>
        <dbReference type="EMBL" id="KAK1733008.1"/>
    </source>
</evidence>
<evidence type="ECO:0000313" key="7">
    <source>
        <dbReference type="Proteomes" id="UP001224775"/>
    </source>
</evidence>
<evidence type="ECO:0000256" key="2">
    <source>
        <dbReference type="ARBA" id="ARBA00022771"/>
    </source>
</evidence>
<evidence type="ECO:0000256" key="4">
    <source>
        <dbReference type="PROSITE-ProRule" id="PRU00134"/>
    </source>
</evidence>
<dbReference type="InterPro" id="IPR006597">
    <property type="entry name" value="Sel1-like"/>
</dbReference>